<feature type="domain" description="N-acetyltransferase" evidence="3">
    <location>
        <begin position="113"/>
        <end position="244"/>
    </location>
</feature>
<keyword evidence="5" id="KW-1185">Reference proteome</keyword>
<dbReference type="PROSITE" id="PS51186">
    <property type="entry name" value="GNAT"/>
    <property type="match status" value="1"/>
</dbReference>
<dbReference type="InterPro" id="IPR000182">
    <property type="entry name" value="GNAT_dom"/>
</dbReference>
<dbReference type="Proteomes" id="UP001501757">
    <property type="component" value="Unassembled WGS sequence"/>
</dbReference>
<keyword evidence="2" id="KW-0012">Acyltransferase</keyword>
<sequence length="244" mass="27266">MNKSSLLWQANIDNQVALWRFMGADTLNLQGELWHTSVSWPNKLWPDKLHNGLGEAMLHLLIDELAPCTVVPVWTGLHQECPETLPGLVKTGELVQMYLDLQDYEQSIGTDKVELVHVQDQTSLQQWWQICQQAFGYDIDIEVMRRLMAESAVRILMAVNNGQPQGTALLLTTGRVVGLHQFGVAPAFQGQGLAKQMLLQILALAKTWPVDYMTLQASSAGLGLYTKLGFVQQGKVHSYMLNPV</sequence>
<gene>
    <name evidence="4" type="ORF">GCM10009092_03390</name>
</gene>
<dbReference type="SUPFAM" id="SSF55729">
    <property type="entry name" value="Acyl-CoA N-acyltransferases (Nat)"/>
    <property type="match status" value="1"/>
</dbReference>
<name>A0ABN0WN10_9ALTE</name>
<dbReference type="InterPro" id="IPR016181">
    <property type="entry name" value="Acyl_CoA_acyltransferase"/>
</dbReference>
<comment type="caution">
    <text evidence="4">The sequence shown here is derived from an EMBL/GenBank/DDBJ whole genome shotgun (WGS) entry which is preliminary data.</text>
</comment>
<dbReference type="Pfam" id="PF13673">
    <property type="entry name" value="Acetyltransf_10"/>
    <property type="match status" value="1"/>
</dbReference>
<dbReference type="CDD" id="cd04301">
    <property type="entry name" value="NAT_SF"/>
    <property type="match status" value="1"/>
</dbReference>
<evidence type="ECO:0000256" key="1">
    <source>
        <dbReference type="ARBA" id="ARBA00022679"/>
    </source>
</evidence>
<accession>A0ABN0WN10</accession>
<dbReference type="Gene3D" id="3.40.630.30">
    <property type="match status" value="1"/>
</dbReference>
<dbReference type="PANTHER" id="PTHR43420">
    <property type="entry name" value="ACETYLTRANSFERASE"/>
    <property type="match status" value="1"/>
</dbReference>
<dbReference type="RefSeq" id="WP_343840992.1">
    <property type="nucleotide sequence ID" value="NZ_BAAAEI010000002.1"/>
</dbReference>
<evidence type="ECO:0000313" key="4">
    <source>
        <dbReference type="EMBL" id="GAA0342156.1"/>
    </source>
</evidence>
<organism evidence="4 5">
    <name type="scientific">Bowmanella denitrificans</name>
    <dbReference type="NCBI Taxonomy" id="366582"/>
    <lineage>
        <taxon>Bacteria</taxon>
        <taxon>Pseudomonadati</taxon>
        <taxon>Pseudomonadota</taxon>
        <taxon>Gammaproteobacteria</taxon>
        <taxon>Alteromonadales</taxon>
        <taxon>Alteromonadaceae</taxon>
        <taxon>Bowmanella</taxon>
    </lineage>
</organism>
<evidence type="ECO:0000313" key="5">
    <source>
        <dbReference type="Proteomes" id="UP001501757"/>
    </source>
</evidence>
<proteinExistence type="predicted"/>
<protein>
    <recommendedName>
        <fullName evidence="3">N-acetyltransferase domain-containing protein</fullName>
    </recommendedName>
</protein>
<evidence type="ECO:0000256" key="2">
    <source>
        <dbReference type="ARBA" id="ARBA00023315"/>
    </source>
</evidence>
<reference evidence="4 5" key="1">
    <citation type="journal article" date="2019" name="Int. J. Syst. Evol. Microbiol.">
        <title>The Global Catalogue of Microorganisms (GCM) 10K type strain sequencing project: providing services to taxonomists for standard genome sequencing and annotation.</title>
        <authorList>
            <consortium name="The Broad Institute Genomics Platform"/>
            <consortium name="The Broad Institute Genome Sequencing Center for Infectious Disease"/>
            <person name="Wu L."/>
            <person name="Ma J."/>
        </authorList>
    </citation>
    <scope>NUCLEOTIDE SEQUENCE [LARGE SCALE GENOMIC DNA]</scope>
    <source>
        <strain evidence="4 5">JCM 13378</strain>
    </source>
</reference>
<keyword evidence="1" id="KW-0808">Transferase</keyword>
<dbReference type="EMBL" id="BAAAEI010000002">
    <property type="protein sequence ID" value="GAA0342156.1"/>
    <property type="molecule type" value="Genomic_DNA"/>
</dbReference>
<dbReference type="InterPro" id="IPR050680">
    <property type="entry name" value="YpeA/RimI_acetyltransf"/>
</dbReference>
<evidence type="ECO:0000259" key="3">
    <source>
        <dbReference type="PROSITE" id="PS51186"/>
    </source>
</evidence>